<comment type="caution">
    <text evidence="3">The sequence shown here is derived from an EMBL/GenBank/DDBJ whole genome shotgun (WGS) entry which is preliminary data.</text>
</comment>
<evidence type="ECO:0000313" key="3">
    <source>
        <dbReference type="EMBL" id="NYB74850.1"/>
    </source>
</evidence>
<proteinExistence type="predicted"/>
<evidence type="ECO:0000259" key="2">
    <source>
        <dbReference type="Pfam" id="PF03193"/>
    </source>
</evidence>
<keyword evidence="4" id="KW-1185">Reference proteome</keyword>
<name>A0A974BK97_SEDHY</name>
<feature type="domain" description="EngC GTPase" evidence="2">
    <location>
        <begin position="81"/>
        <end position="210"/>
    </location>
</feature>
<dbReference type="GO" id="GO:0003924">
    <property type="term" value="F:GTPase activity"/>
    <property type="evidence" value="ECO:0007669"/>
    <property type="project" value="InterPro"/>
</dbReference>
<dbReference type="Gene3D" id="3.40.50.300">
    <property type="entry name" value="P-loop containing nucleotide triphosphate hydrolases"/>
    <property type="match status" value="1"/>
</dbReference>
<dbReference type="RefSeq" id="WP_179238558.1">
    <property type="nucleotide sequence ID" value="NZ_JACBNQ010000014.1"/>
</dbReference>
<reference evidence="3" key="1">
    <citation type="submission" date="2020-07" db="EMBL/GenBank/DDBJ databases">
        <title>Genomic analysis of a strain of Sedimentibacter Hydroxybenzoicus DSM7310.</title>
        <authorList>
            <person name="Ma S."/>
        </authorList>
    </citation>
    <scope>NUCLEOTIDE SEQUENCE</scope>
    <source>
        <strain evidence="3">DSM 7310</strain>
    </source>
</reference>
<dbReference type="GO" id="GO:0042254">
    <property type="term" value="P:ribosome biogenesis"/>
    <property type="evidence" value="ECO:0007669"/>
    <property type="project" value="UniProtKB-KW"/>
</dbReference>
<dbReference type="AlphaFoldDB" id="A0A974BK97"/>
<evidence type="ECO:0000313" key="4">
    <source>
        <dbReference type="Proteomes" id="UP000611629"/>
    </source>
</evidence>
<dbReference type="EMBL" id="JACBNQ010000014">
    <property type="protein sequence ID" value="NYB74850.1"/>
    <property type="molecule type" value="Genomic_DNA"/>
</dbReference>
<protein>
    <submittedName>
        <fullName evidence="3">GTPase RsgA</fullName>
    </submittedName>
</protein>
<gene>
    <name evidence="3" type="primary">rsgA</name>
    <name evidence="3" type="ORF">HZF24_11945</name>
</gene>
<dbReference type="InterPro" id="IPR027417">
    <property type="entry name" value="P-loop_NTPase"/>
</dbReference>
<dbReference type="GO" id="GO:0005525">
    <property type="term" value="F:GTP binding"/>
    <property type="evidence" value="ECO:0007669"/>
    <property type="project" value="InterPro"/>
</dbReference>
<evidence type="ECO:0000256" key="1">
    <source>
        <dbReference type="ARBA" id="ARBA00022517"/>
    </source>
</evidence>
<organism evidence="3 4">
    <name type="scientific">Sedimentibacter hydroxybenzoicus DSM 7310</name>
    <dbReference type="NCBI Taxonomy" id="1123245"/>
    <lineage>
        <taxon>Bacteria</taxon>
        <taxon>Bacillati</taxon>
        <taxon>Bacillota</taxon>
        <taxon>Tissierellia</taxon>
        <taxon>Sedimentibacter</taxon>
    </lineage>
</organism>
<dbReference type="Proteomes" id="UP000611629">
    <property type="component" value="Unassembled WGS sequence"/>
</dbReference>
<keyword evidence="1" id="KW-0690">Ribosome biogenesis</keyword>
<dbReference type="PANTHER" id="PTHR32120">
    <property type="entry name" value="SMALL RIBOSOMAL SUBUNIT BIOGENESIS GTPASE RSGA"/>
    <property type="match status" value="1"/>
</dbReference>
<dbReference type="InterPro" id="IPR010914">
    <property type="entry name" value="RsgA_GTPase_dom"/>
</dbReference>
<dbReference type="SUPFAM" id="SSF52540">
    <property type="entry name" value="P-loop containing nucleoside triphosphate hydrolases"/>
    <property type="match status" value="1"/>
</dbReference>
<dbReference type="Pfam" id="PF03193">
    <property type="entry name" value="RsgA_GTPase"/>
    <property type="match status" value="1"/>
</dbReference>
<accession>A0A974BK97</accession>
<dbReference type="PANTHER" id="PTHR32120:SF10">
    <property type="entry name" value="SMALL RIBOSOMAL SUBUNIT BIOGENESIS GTPASE RSGA"/>
    <property type="match status" value="1"/>
</dbReference>
<sequence>MNSMEKYGIDSKDINISGNQTIGRIVARIHDTYKAITDTGEINTEISDSFKYKVKTMSDYPVVGDFVIIDTIKEFNYISEIINRKNQLVRKGKWDANSDDLIASNIDTIFVLMSLNNDFHTEKLKAYISISSNINAETIVILNKGDLIPEKTLDEVKDVIKGMKVIISSDISKEKNKIKDFIHDGKTVMFLGPEHDKIKLINKLFDNINLENQLTLLPGGGILINTPEMRELGIEGFHITEKFADIR</sequence>
<dbReference type="InterPro" id="IPR004881">
    <property type="entry name" value="Ribosome_biogen_GTPase_RsgA"/>
</dbReference>